<organism evidence="1 2">
    <name type="scientific">Sulfurospirillum diekertiae</name>
    <dbReference type="NCBI Taxonomy" id="1854492"/>
    <lineage>
        <taxon>Bacteria</taxon>
        <taxon>Pseudomonadati</taxon>
        <taxon>Campylobacterota</taxon>
        <taxon>Epsilonproteobacteria</taxon>
        <taxon>Campylobacterales</taxon>
        <taxon>Sulfurospirillaceae</taxon>
        <taxon>Sulfurospirillum</taxon>
    </lineage>
</organism>
<protein>
    <submittedName>
        <fullName evidence="1">Uncharacterized protein</fullName>
    </submittedName>
</protein>
<dbReference type="Pfam" id="PF19669">
    <property type="entry name" value="DUF6172"/>
    <property type="match status" value="1"/>
</dbReference>
<evidence type="ECO:0000313" key="1">
    <source>
        <dbReference type="EMBL" id="ARU48432.1"/>
    </source>
</evidence>
<dbReference type="KEGG" id="suls:Sdiek1_1268"/>
<accession>A0A1Y0HK47</accession>
<name>A0A1Y0HK47_9BACT</name>
<dbReference type="RefSeq" id="WP_087438389.1">
    <property type="nucleotide sequence ID" value="NZ_CP021416.1"/>
</dbReference>
<dbReference type="Proteomes" id="UP000196005">
    <property type="component" value="Chromosome"/>
</dbReference>
<dbReference type="OrthoDB" id="9794656at2"/>
<dbReference type="EMBL" id="CP021416">
    <property type="protein sequence ID" value="ARU48432.1"/>
    <property type="molecule type" value="Genomic_DNA"/>
</dbReference>
<evidence type="ECO:0000313" key="2">
    <source>
        <dbReference type="Proteomes" id="UP000196005"/>
    </source>
</evidence>
<dbReference type="AlphaFoldDB" id="A0A1Y0HK47"/>
<sequence>MKKIFHLQEENKNSDRLVDAIKHEIRKYIKRERTKKTPEGFHFWEFECKFGETSENAEAIHQADLSEEIDKAHSAKWSECYVEIIAKPAKKPVTPAKVVEEKK</sequence>
<dbReference type="InterPro" id="IPR046170">
    <property type="entry name" value="DUF6172"/>
</dbReference>
<keyword evidence="2" id="KW-1185">Reference proteome</keyword>
<gene>
    <name evidence="1" type="ORF">Sdiek1_1268</name>
</gene>
<proteinExistence type="predicted"/>
<reference evidence="2" key="1">
    <citation type="submission" date="2017-05" db="EMBL/GenBank/DDBJ databases">
        <title>Dechlorination kinetics govern the competition between two new strains of the genus Sulfurospirillum.</title>
        <authorList>
            <person name="Buttet G.F."/>
            <person name="Murray A.M."/>
            <person name="Goris T."/>
            <person name="Burion M."/>
            <person name="Lin B."/>
            <person name="Rolle M."/>
            <person name="Maillard J."/>
        </authorList>
    </citation>
    <scope>NUCLEOTIDE SEQUENCE [LARGE SCALE GENOMIC DNA]</scope>
    <source>
        <strain evidence="2">SL2-1</strain>
    </source>
</reference>